<reference evidence="2" key="1">
    <citation type="submission" date="2018-02" db="EMBL/GenBank/DDBJ databases">
        <authorList>
            <person name="Cohen D.B."/>
            <person name="Kent A.D."/>
        </authorList>
    </citation>
    <scope>NUCLEOTIDE SEQUENCE</scope>
</reference>
<sequence length="365" mass="42075">MMARPHKLAKTMELQNFGDDDDIFSNLPNHIVHRILFFLQLVDLSRLSCVSRRCKELCISNPCLALTNVIYDTLQSPPRFRFNNFMNGYRFKNFVDRFMAQRSLYGVKTQRFYLRWCLGGSLEDEAYRINTWLYHAVNSGLEKLQIELPTERFGFALPPCVLNCNTLKSLFVKTDNGILKFPSVSLAAGAFTMLQILQFESIRIEEDFFGEALSNFNSLKALILNKISGLKRINSSTIEQLRIRDCNDIPIINISAEKLRILLILWRPNYSGGTSLKINAPNLENFEWGGHVVDFYCIGDFSLTQASIALGLSEHHQYESSTKCNLDKLLHSMRRAKDLTQWDKFIEVKITLPCFSKPYITVLWL</sequence>
<dbReference type="AlphaFoldDB" id="A0A2N9EX67"/>
<name>A0A2N9EX67_FAGSY</name>
<feature type="domain" description="F-box" evidence="1">
    <location>
        <begin position="21"/>
        <end position="74"/>
    </location>
</feature>
<accession>A0A2N9EX67</accession>
<dbReference type="EMBL" id="OIVN01000380">
    <property type="protein sequence ID" value="SPC79330.1"/>
    <property type="molecule type" value="Genomic_DNA"/>
</dbReference>
<dbReference type="Pfam" id="PF24758">
    <property type="entry name" value="LRR_At5g56370"/>
    <property type="match status" value="1"/>
</dbReference>
<dbReference type="SUPFAM" id="SSF81383">
    <property type="entry name" value="F-box domain"/>
    <property type="match status" value="1"/>
</dbReference>
<dbReference type="InterPro" id="IPR053772">
    <property type="entry name" value="At1g61320/At1g61330-like"/>
</dbReference>
<organism evidence="2">
    <name type="scientific">Fagus sylvatica</name>
    <name type="common">Beechnut</name>
    <dbReference type="NCBI Taxonomy" id="28930"/>
    <lineage>
        <taxon>Eukaryota</taxon>
        <taxon>Viridiplantae</taxon>
        <taxon>Streptophyta</taxon>
        <taxon>Embryophyta</taxon>
        <taxon>Tracheophyta</taxon>
        <taxon>Spermatophyta</taxon>
        <taxon>Magnoliopsida</taxon>
        <taxon>eudicotyledons</taxon>
        <taxon>Gunneridae</taxon>
        <taxon>Pentapetalae</taxon>
        <taxon>rosids</taxon>
        <taxon>fabids</taxon>
        <taxon>Fagales</taxon>
        <taxon>Fagaceae</taxon>
        <taxon>Fagus</taxon>
    </lineage>
</organism>
<dbReference type="InterPro" id="IPR001810">
    <property type="entry name" value="F-box_dom"/>
</dbReference>
<dbReference type="Gene3D" id="1.20.1280.50">
    <property type="match status" value="1"/>
</dbReference>
<dbReference type="Pfam" id="PF00646">
    <property type="entry name" value="F-box"/>
    <property type="match status" value="1"/>
</dbReference>
<dbReference type="PROSITE" id="PS50181">
    <property type="entry name" value="FBOX"/>
    <property type="match status" value="1"/>
</dbReference>
<dbReference type="InterPro" id="IPR036047">
    <property type="entry name" value="F-box-like_dom_sf"/>
</dbReference>
<evidence type="ECO:0000259" key="1">
    <source>
        <dbReference type="PROSITE" id="PS50181"/>
    </source>
</evidence>
<dbReference type="PANTHER" id="PTHR34145">
    <property type="entry name" value="OS02G0105600 PROTEIN"/>
    <property type="match status" value="1"/>
</dbReference>
<protein>
    <recommendedName>
        <fullName evidence="1">F-box domain-containing protein</fullName>
    </recommendedName>
</protein>
<evidence type="ECO:0000313" key="2">
    <source>
        <dbReference type="EMBL" id="SPC79330.1"/>
    </source>
</evidence>
<dbReference type="InterPro" id="IPR055411">
    <property type="entry name" value="LRR_FXL15/At3g58940/PEG3-like"/>
</dbReference>
<proteinExistence type="predicted"/>
<gene>
    <name evidence="2" type="ORF">FSB_LOCUS7212</name>
</gene>
<dbReference type="CDD" id="cd09917">
    <property type="entry name" value="F-box_SF"/>
    <property type="match status" value="1"/>
</dbReference>